<feature type="compositionally biased region" description="Basic and acidic residues" evidence="1">
    <location>
        <begin position="47"/>
        <end position="62"/>
    </location>
</feature>
<comment type="caution">
    <text evidence="2">The sequence shown here is derived from an EMBL/GenBank/DDBJ whole genome shotgun (WGS) entry which is preliminary data.</text>
</comment>
<accession>A0A4Y9YB68</accession>
<proteinExistence type="predicted"/>
<protein>
    <submittedName>
        <fullName evidence="2">Uncharacterized protein</fullName>
    </submittedName>
</protein>
<evidence type="ECO:0000313" key="3">
    <source>
        <dbReference type="Proteomes" id="UP000298390"/>
    </source>
</evidence>
<evidence type="ECO:0000313" key="2">
    <source>
        <dbReference type="EMBL" id="TFY59138.1"/>
    </source>
</evidence>
<dbReference type="AlphaFoldDB" id="A0A4Y9YB68"/>
<name>A0A4Y9YB68_9APHY</name>
<evidence type="ECO:0000256" key="1">
    <source>
        <dbReference type="SAM" id="MobiDB-lite"/>
    </source>
</evidence>
<feature type="compositionally biased region" description="Polar residues" evidence="1">
    <location>
        <begin position="70"/>
        <end position="86"/>
    </location>
</feature>
<dbReference type="Proteomes" id="UP000298390">
    <property type="component" value="Unassembled WGS sequence"/>
</dbReference>
<dbReference type="EMBL" id="SEKV01000318">
    <property type="protein sequence ID" value="TFY59138.1"/>
    <property type="molecule type" value="Genomic_DNA"/>
</dbReference>
<sequence>MTSHISTALVRVYESRLEAHNALTELHYEEEPYIDQTQLYGACPPPVERRENNESRRPDTPHPHPVLGTVPTSPVSTRSNLETPNPSEVDENEPPHDADPLPLPAYEPVEGMDRIPLRQLTTSPTSSFQPSPESTVLDLVSTDSGIAVAQLRRHRDGSTTFLPPPDQA</sequence>
<feature type="region of interest" description="Disordered" evidence="1">
    <location>
        <begin position="39"/>
        <end position="108"/>
    </location>
</feature>
<reference evidence="2 3" key="1">
    <citation type="submission" date="2019-01" db="EMBL/GenBank/DDBJ databases">
        <title>Genome sequencing of the rare red list fungi Fomitopsis rosea.</title>
        <authorList>
            <person name="Buettner E."/>
            <person name="Kellner H."/>
        </authorList>
    </citation>
    <scope>NUCLEOTIDE SEQUENCE [LARGE SCALE GENOMIC DNA]</scope>
    <source>
        <strain evidence="2 3">DSM 105464</strain>
    </source>
</reference>
<gene>
    <name evidence="2" type="ORF">EVJ58_g5960</name>
</gene>
<organism evidence="2 3">
    <name type="scientific">Rhodofomes roseus</name>
    <dbReference type="NCBI Taxonomy" id="34475"/>
    <lineage>
        <taxon>Eukaryota</taxon>
        <taxon>Fungi</taxon>
        <taxon>Dikarya</taxon>
        <taxon>Basidiomycota</taxon>
        <taxon>Agaricomycotina</taxon>
        <taxon>Agaricomycetes</taxon>
        <taxon>Polyporales</taxon>
        <taxon>Rhodofomes</taxon>
    </lineage>
</organism>